<name>A0A6H5HDV9_9HEMI</name>
<feature type="compositionally biased region" description="Polar residues" evidence="1">
    <location>
        <begin position="131"/>
        <end position="140"/>
    </location>
</feature>
<dbReference type="AlphaFoldDB" id="A0A6H5HDV9"/>
<feature type="non-terminal residue" evidence="2">
    <location>
        <position position="173"/>
    </location>
</feature>
<accession>A0A6H5HDV9</accession>
<feature type="region of interest" description="Disordered" evidence="1">
    <location>
        <begin position="19"/>
        <end position="40"/>
    </location>
</feature>
<evidence type="ECO:0000313" key="3">
    <source>
        <dbReference type="Proteomes" id="UP000479000"/>
    </source>
</evidence>
<gene>
    <name evidence="2" type="ORF">NTEN_LOCUS18735</name>
</gene>
<keyword evidence="3" id="KW-1185">Reference proteome</keyword>
<sequence>MEPFEKANNLLFPTSWPFSADDSSRVAPKASESGQNDQFRTRARHSKDYWTISLPMTRVLTLVQASRSFGPLTASLTLLNASWSLTTIPIFMTLTSLRIHQASQSFAPMAASLTLSDGRSQRSEFPKCPSSGANGSTNWNRPKIENRNGASEKTIIYTHFCSESLPEQVSVCP</sequence>
<evidence type="ECO:0000313" key="2">
    <source>
        <dbReference type="EMBL" id="CAB0014298.1"/>
    </source>
</evidence>
<dbReference type="Proteomes" id="UP000479000">
    <property type="component" value="Unassembled WGS sequence"/>
</dbReference>
<proteinExistence type="predicted"/>
<feature type="region of interest" description="Disordered" evidence="1">
    <location>
        <begin position="120"/>
        <end position="145"/>
    </location>
</feature>
<evidence type="ECO:0000256" key="1">
    <source>
        <dbReference type="SAM" id="MobiDB-lite"/>
    </source>
</evidence>
<organism evidence="2 3">
    <name type="scientific">Nesidiocoris tenuis</name>
    <dbReference type="NCBI Taxonomy" id="355587"/>
    <lineage>
        <taxon>Eukaryota</taxon>
        <taxon>Metazoa</taxon>
        <taxon>Ecdysozoa</taxon>
        <taxon>Arthropoda</taxon>
        <taxon>Hexapoda</taxon>
        <taxon>Insecta</taxon>
        <taxon>Pterygota</taxon>
        <taxon>Neoptera</taxon>
        <taxon>Paraneoptera</taxon>
        <taxon>Hemiptera</taxon>
        <taxon>Heteroptera</taxon>
        <taxon>Panheteroptera</taxon>
        <taxon>Cimicomorpha</taxon>
        <taxon>Miridae</taxon>
        <taxon>Dicyphina</taxon>
        <taxon>Nesidiocoris</taxon>
    </lineage>
</organism>
<dbReference type="EMBL" id="CADCXU010027658">
    <property type="protein sequence ID" value="CAB0014298.1"/>
    <property type="molecule type" value="Genomic_DNA"/>
</dbReference>
<protein>
    <submittedName>
        <fullName evidence="2">Uncharacterized protein</fullName>
    </submittedName>
</protein>
<reference evidence="2 3" key="1">
    <citation type="submission" date="2020-02" db="EMBL/GenBank/DDBJ databases">
        <authorList>
            <person name="Ferguson B K."/>
        </authorList>
    </citation>
    <scope>NUCLEOTIDE SEQUENCE [LARGE SCALE GENOMIC DNA]</scope>
</reference>